<name>K0UX20_MYCVA</name>
<evidence type="ECO:0000256" key="1">
    <source>
        <dbReference type="ARBA" id="ARBA00022676"/>
    </source>
</evidence>
<gene>
    <name evidence="5" type="ORF">MVAC_06242</name>
</gene>
<protein>
    <submittedName>
        <fullName evidence="5">Group 1 glycosyl transferase</fullName>
    </submittedName>
</protein>
<dbReference type="PANTHER" id="PTHR12526">
    <property type="entry name" value="GLYCOSYLTRANSFERASE"/>
    <property type="match status" value="1"/>
</dbReference>
<dbReference type="eggNOG" id="COG0438">
    <property type="taxonomic scope" value="Bacteria"/>
</dbReference>
<comment type="caution">
    <text evidence="5">The sequence shown here is derived from an EMBL/GenBank/DDBJ whole genome shotgun (WGS) entry which is preliminary data.</text>
</comment>
<dbReference type="Proteomes" id="UP000006072">
    <property type="component" value="Unassembled WGS sequence"/>
</dbReference>
<feature type="domain" description="Glycosyl transferase family 1" evidence="3">
    <location>
        <begin position="217"/>
        <end position="385"/>
    </location>
</feature>
<dbReference type="AlphaFoldDB" id="K0UX20"/>
<dbReference type="Pfam" id="PF00534">
    <property type="entry name" value="Glycos_transf_1"/>
    <property type="match status" value="1"/>
</dbReference>
<organism evidence="5 6">
    <name type="scientific">Mycolicibacterium vaccae ATCC 25954</name>
    <dbReference type="NCBI Taxonomy" id="1194972"/>
    <lineage>
        <taxon>Bacteria</taxon>
        <taxon>Bacillati</taxon>
        <taxon>Actinomycetota</taxon>
        <taxon>Actinomycetes</taxon>
        <taxon>Mycobacteriales</taxon>
        <taxon>Mycobacteriaceae</taxon>
        <taxon>Mycolicibacterium</taxon>
    </lineage>
</organism>
<keyword evidence="6" id="KW-1185">Reference proteome</keyword>
<dbReference type="SUPFAM" id="SSF53756">
    <property type="entry name" value="UDP-Glycosyltransferase/glycogen phosphorylase"/>
    <property type="match status" value="1"/>
</dbReference>
<keyword evidence="1" id="KW-0328">Glycosyltransferase</keyword>
<dbReference type="EMBL" id="ALQA01000009">
    <property type="protein sequence ID" value="EJZ11331.1"/>
    <property type="molecule type" value="Genomic_DNA"/>
</dbReference>
<dbReference type="Pfam" id="PF13579">
    <property type="entry name" value="Glyco_trans_4_4"/>
    <property type="match status" value="1"/>
</dbReference>
<proteinExistence type="predicted"/>
<evidence type="ECO:0000259" key="3">
    <source>
        <dbReference type="Pfam" id="PF00534"/>
    </source>
</evidence>
<evidence type="ECO:0000313" key="5">
    <source>
        <dbReference type="EMBL" id="EJZ11331.1"/>
    </source>
</evidence>
<evidence type="ECO:0000259" key="4">
    <source>
        <dbReference type="Pfam" id="PF13579"/>
    </source>
</evidence>
<evidence type="ECO:0000256" key="2">
    <source>
        <dbReference type="ARBA" id="ARBA00022679"/>
    </source>
</evidence>
<reference evidence="5 6" key="1">
    <citation type="journal article" date="2012" name="J. Bacteriol.">
        <title>Complete Genome Sequence of Mycobacterium vaccae Type Strain ATCC 25954.</title>
        <authorList>
            <person name="Ho Y.S."/>
            <person name="Adroub S.A."/>
            <person name="Abadi M."/>
            <person name="Al Alwan B."/>
            <person name="Alkhateeb R."/>
            <person name="Gao G."/>
            <person name="Ragab A."/>
            <person name="Ali S."/>
            <person name="van Soolingen D."/>
            <person name="Bitter W."/>
            <person name="Pain A."/>
            <person name="Abdallah A.M."/>
        </authorList>
    </citation>
    <scope>NUCLEOTIDE SEQUENCE [LARGE SCALE GENOMIC DNA]</scope>
    <source>
        <strain evidence="5 6">ATCC 25954</strain>
    </source>
</reference>
<accession>K0UX20</accession>
<feature type="domain" description="Glycosyltransferase subfamily 4-like N-terminal" evidence="4">
    <location>
        <begin position="19"/>
        <end position="203"/>
    </location>
</feature>
<evidence type="ECO:0000313" key="6">
    <source>
        <dbReference type="Proteomes" id="UP000006072"/>
    </source>
</evidence>
<sequence length="414" mass="45278">MRSPQGVCLFSLNFPPEPTGIAPYAGALADGLSKAGFSVTAHVAHPHYPEWIIADDYGQWTRTEERGRTSVRRRLHYVPRTPRGYRRLLSELTFGLRLIFDNWRYPAAIVSITPSLFATALVALRLRLTPNRPPLIIWVQDLYGVGLAEVGEGSSLVQRIVRWIESSTFRAADHVVVIHERFNALVTQELGVAADRVSVIRNWTHLADPPNTTAVQARRQLGWPADVILAVHTGNMGAKQGLENIVDAARLAEARNSSVHFVLVGDGGERKHLESLANGVSHISFVDPLDDHDYHLALSAADVLVVNEKPGVASMAVPSKLTSYFNAQRPIVAATDRAGITAEEIFAADAGLVVPAGDPEALLSAIQSLCADEQAAERYGKNGRQYRDAVLGEPAALAKWSDLIQQKFRDSNQN</sequence>
<dbReference type="InterPro" id="IPR028098">
    <property type="entry name" value="Glyco_trans_4-like_N"/>
</dbReference>
<dbReference type="RefSeq" id="WP_003929384.1">
    <property type="nucleotide sequence ID" value="NZ_JH814686.1"/>
</dbReference>
<dbReference type="InterPro" id="IPR001296">
    <property type="entry name" value="Glyco_trans_1"/>
</dbReference>
<dbReference type="HOGENOM" id="CLU_009583_11_5_11"/>
<dbReference type="Gene3D" id="3.40.50.2000">
    <property type="entry name" value="Glycogen Phosphorylase B"/>
    <property type="match status" value="2"/>
</dbReference>
<dbReference type="CDD" id="cd03794">
    <property type="entry name" value="GT4_WbuB-like"/>
    <property type="match status" value="1"/>
</dbReference>
<dbReference type="GO" id="GO:0016757">
    <property type="term" value="F:glycosyltransferase activity"/>
    <property type="evidence" value="ECO:0007669"/>
    <property type="project" value="UniProtKB-KW"/>
</dbReference>
<keyword evidence="2 5" id="KW-0808">Transferase</keyword>